<evidence type="ECO:0000256" key="5">
    <source>
        <dbReference type="ARBA" id="ARBA00022729"/>
    </source>
</evidence>
<dbReference type="PROSITE" id="PS51760">
    <property type="entry name" value="GH10_2"/>
    <property type="match status" value="1"/>
</dbReference>
<dbReference type="InterPro" id="IPR044846">
    <property type="entry name" value="GH10"/>
</dbReference>
<evidence type="ECO:0000256" key="10">
    <source>
        <dbReference type="ARBA" id="ARBA00023326"/>
    </source>
</evidence>
<dbReference type="SMART" id="SM00633">
    <property type="entry name" value="Glyco_10"/>
    <property type="match status" value="1"/>
</dbReference>
<dbReference type="InterPro" id="IPR003305">
    <property type="entry name" value="CenC_carb-bd"/>
</dbReference>
<evidence type="ECO:0000256" key="6">
    <source>
        <dbReference type="ARBA" id="ARBA00022737"/>
    </source>
</evidence>
<dbReference type="Gene3D" id="2.60.120.260">
    <property type="entry name" value="Galactose-binding domain-like"/>
    <property type="match status" value="2"/>
</dbReference>
<dbReference type="Proteomes" id="UP001597118">
    <property type="component" value="Unassembled WGS sequence"/>
</dbReference>
<evidence type="ECO:0000256" key="7">
    <source>
        <dbReference type="ARBA" id="ARBA00022801"/>
    </source>
</evidence>
<dbReference type="PANTHER" id="PTHR31490">
    <property type="entry name" value="GLYCOSYL HYDROLASE"/>
    <property type="match status" value="1"/>
</dbReference>
<evidence type="ECO:0000256" key="2">
    <source>
        <dbReference type="ARBA" id="ARBA00007495"/>
    </source>
</evidence>
<keyword evidence="13" id="KW-1185">Reference proteome</keyword>
<evidence type="ECO:0000256" key="1">
    <source>
        <dbReference type="ARBA" id="ARBA00000681"/>
    </source>
</evidence>
<dbReference type="Pfam" id="PF02018">
    <property type="entry name" value="CBM_4_9"/>
    <property type="match status" value="1"/>
</dbReference>
<keyword evidence="7" id="KW-0378">Hydrolase</keyword>
<dbReference type="RefSeq" id="WP_379661245.1">
    <property type="nucleotide sequence ID" value="NZ_JBHUDG010000003.1"/>
</dbReference>
<dbReference type="Pfam" id="PF00331">
    <property type="entry name" value="Glyco_hydro_10"/>
    <property type="match status" value="2"/>
</dbReference>
<evidence type="ECO:0000256" key="8">
    <source>
        <dbReference type="ARBA" id="ARBA00023277"/>
    </source>
</evidence>
<dbReference type="InterPro" id="IPR008979">
    <property type="entry name" value="Galactose-bd-like_sf"/>
</dbReference>
<name>A0ABW4I842_9SPHI</name>
<keyword evidence="4" id="KW-0858">Xylan degradation</keyword>
<evidence type="ECO:0000313" key="13">
    <source>
        <dbReference type="Proteomes" id="UP001597118"/>
    </source>
</evidence>
<dbReference type="PANTHER" id="PTHR31490:SF88">
    <property type="entry name" value="BETA-XYLANASE"/>
    <property type="match status" value="1"/>
</dbReference>
<dbReference type="Gene3D" id="3.20.20.80">
    <property type="entry name" value="Glycosidases"/>
    <property type="match status" value="2"/>
</dbReference>
<keyword evidence="5" id="KW-0732">Signal</keyword>
<dbReference type="SUPFAM" id="SSF49785">
    <property type="entry name" value="Galactose-binding domain-like"/>
    <property type="match status" value="2"/>
</dbReference>
<dbReference type="InterPro" id="IPR017853">
    <property type="entry name" value="GH"/>
</dbReference>
<reference evidence="13" key="1">
    <citation type="journal article" date="2019" name="Int. J. Syst. Evol. Microbiol.">
        <title>The Global Catalogue of Microorganisms (GCM) 10K type strain sequencing project: providing services to taxonomists for standard genome sequencing and annotation.</title>
        <authorList>
            <consortium name="The Broad Institute Genomics Platform"/>
            <consortium name="The Broad Institute Genome Sequencing Center for Infectious Disease"/>
            <person name="Wu L."/>
            <person name="Ma J."/>
        </authorList>
    </citation>
    <scope>NUCLEOTIDE SEQUENCE [LARGE SCALE GENOMIC DNA]</scope>
    <source>
        <strain evidence="13">CCUG 53762</strain>
    </source>
</reference>
<feature type="domain" description="GH10" evidence="11">
    <location>
        <begin position="54"/>
        <end position="728"/>
    </location>
</feature>
<gene>
    <name evidence="12" type="ORF">ACFSAH_03170</name>
</gene>
<evidence type="ECO:0000313" key="12">
    <source>
        <dbReference type="EMBL" id="MFD1628860.1"/>
    </source>
</evidence>
<dbReference type="InterPro" id="IPR001000">
    <property type="entry name" value="GH10_dom"/>
</dbReference>
<dbReference type="SUPFAM" id="SSF51445">
    <property type="entry name" value="(Trans)glycosidases"/>
    <property type="match status" value="1"/>
</dbReference>
<evidence type="ECO:0000256" key="9">
    <source>
        <dbReference type="ARBA" id="ARBA00023295"/>
    </source>
</evidence>
<organism evidence="12 13">
    <name type="scientific">Pseudopedobacter beijingensis</name>
    <dbReference type="NCBI Taxonomy" id="1207056"/>
    <lineage>
        <taxon>Bacteria</taxon>
        <taxon>Pseudomonadati</taxon>
        <taxon>Bacteroidota</taxon>
        <taxon>Sphingobacteriia</taxon>
        <taxon>Sphingobacteriales</taxon>
        <taxon>Sphingobacteriaceae</taxon>
        <taxon>Pseudopedobacter</taxon>
    </lineage>
</organism>
<keyword evidence="10" id="KW-0624">Polysaccharide degradation</keyword>
<evidence type="ECO:0000259" key="11">
    <source>
        <dbReference type="PROSITE" id="PS51760"/>
    </source>
</evidence>
<keyword evidence="9" id="KW-0326">Glycosidase</keyword>
<dbReference type="EC" id="3.2.1.8" evidence="3"/>
<evidence type="ECO:0000256" key="4">
    <source>
        <dbReference type="ARBA" id="ARBA00022651"/>
    </source>
</evidence>
<evidence type="ECO:0000256" key="3">
    <source>
        <dbReference type="ARBA" id="ARBA00012590"/>
    </source>
</evidence>
<keyword evidence="6" id="KW-0677">Repeat</keyword>
<protein>
    <recommendedName>
        <fullName evidence="3">endo-1,4-beta-xylanase</fullName>
        <ecNumber evidence="3">3.2.1.8</ecNumber>
    </recommendedName>
</protein>
<comment type="similarity">
    <text evidence="2">Belongs to the glycosyl hydrolase 10 (cellulase F) family.</text>
</comment>
<dbReference type="PROSITE" id="PS51257">
    <property type="entry name" value="PROKAR_LIPOPROTEIN"/>
    <property type="match status" value="1"/>
</dbReference>
<comment type="catalytic activity">
    <reaction evidence="1">
        <text>Endohydrolysis of (1-&gt;4)-beta-D-xylosidic linkages in xylans.</text>
        <dbReference type="EC" id="3.2.1.8"/>
    </reaction>
</comment>
<keyword evidence="8" id="KW-0119">Carbohydrate metabolism</keyword>
<sequence>MKKKLNKSWNQALFVSAIALTTFSSCEKNMDWGRDPMYGEVTTAELPLALKEAISRYEPLKNYAKDYSIGIGISEDLYNSEEVYRNIVNANFKEVTLSNSMKHRWMVGSNGQLNFTAVDAAIDKFTQAGLKVYGHTLIWHQNQNASYLNSLIAPVIVPVAGGSILDISTLADGSFTGWSRPNNQVGISKVNNVGLSNGPALRFENPTSGAEYLTQLISPDIIAVPGHKYEVSFWIKSDNAGEGRLSFSGMSNGYPYVNGKKLFTTSGAWTQVTYNTSTIGDTWTASADKIKISFDMGSTAGVYYVDINSISVIDKDAPETAFNYVTNGDFETGALGGWVATQASGVGVSVSAEDKHSGTYSVKMISPATASAAYNIQLQSPSITATAGKDYTLSFYVKSNTDGKGRISFPGLSEEYPWMDWKGTGSGSEAFTTSTSWSLISVDLNSLSYKSGSNSFKLSFDMGYLPNVTYYIDDIKLVEKGATGGGGQPIKIEKTDQEKKQIISDAMKSWITGMVGHYKGKVHGWDVVNEAMTESGALRTGTSVADKAADEFYWQDYIGEDFAADAFKFAKQADPDAKLFINDYNLETPGLTKLNGLIDFVSKIESKGANVDGIGTQLHVSITSNKEGIARMFEAMAATGKLVKVTELDVKVGTNAPTLEQYAEQAEMYRYIVEMYNKYVPKAQQYGITVWSVSDNDKEHEYWIPDDGPNLWDKNYQRKHAYKGFADGLAGKDVSADFSGELQK</sequence>
<comment type="caution">
    <text evidence="12">The sequence shown here is derived from an EMBL/GenBank/DDBJ whole genome shotgun (WGS) entry which is preliminary data.</text>
</comment>
<proteinExistence type="inferred from homology"/>
<dbReference type="EMBL" id="JBHUDG010000003">
    <property type="protein sequence ID" value="MFD1628860.1"/>
    <property type="molecule type" value="Genomic_DNA"/>
</dbReference>
<accession>A0ABW4I842</accession>